<proteinExistence type="predicted"/>
<evidence type="ECO:0000313" key="2">
    <source>
        <dbReference type="Proteomes" id="UP000186922"/>
    </source>
</evidence>
<keyword evidence="2" id="KW-1185">Reference proteome</keyword>
<dbReference type="Proteomes" id="UP000186922">
    <property type="component" value="Unassembled WGS sequence"/>
</dbReference>
<name>A0A1D1V2G9_RAMVA</name>
<evidence type="ECO:0000313" key="1">
    <source>
        <dbReference type="EMBL" id="GAU94162.1"/>
    </source>
</evidence>
<dbReference type="EMBL" id="BDGG01000002">
    <property type="protein sequence ID" value="GAU94162.1"/>
    <property type="molecule type" value="Genomic_DNA"/>
</dbReference>
<reference evidence="1 2" key="1">
    <citation type="journal article" date="2016" name="Nat. Commun.">
        <title>Extremotolerant tardigrade genome and improved radiotolerance of human cultured cells by tardigrade-unique protein.</title>
        <authorList>
            <person name="Hashimoto T."/>
            <person name="Horikawa D.D."/>
            <person name="Saito Y."/>
            <person name="Kuwahara H."/>
            <person name="Kozuka-Hata H."/>
            <person name="Shin-I T."/>
            <person name="Minakuchi Y."/>
            <person name="Ohishi K."/>
            <person name="Motoyama A."/>
            <person name="Aizu T."/>
            <person name="Enomoto A."/>
            <person name="Kondo K."/>
            <person name="Tanaka S."/>
            <person name="Hara Y."/>
            <person name="Koshikawa S."/>
            <person name="Sagara H."/>
            <person name="Miura T."/>
            <person name="Yokobori S."/>
            <person name="Miyagawa K."/>
            <person name="Suzuki Y."/>
            <person name="Kubo T."/>
            <person name="Oyama M."/>
            <person name="Kohara Y."/>
            <person name="Fujiyama A."/>
            <person name="Arakawa K."/>
            <person name="Katayama T."/>
            <person name="Toyoda A."/>
            <person name="Kunieda T."/>
        </authorList>
    </citation>
    <scope>NUCLEOTIDE SEQUENCE [LARGE SCALE GENOMIC DNA]</scope>
    <source>
        <strain evidence="1 2">YOKOZUNA-1</strain>
    </source>
</reference>
<gene>
    <name evidence="1" type="primary">RvY_05987-1</name>
    <name evidence="1" type="synonym">RvY_05987.1</name>
    <name evidence="1" type="ORF">RvY_05987</name>
</gene>
<dbReference type="AlphaFoldDB" id="A0A1D1V2G9"/>
<protein>
    <submittedName>
        <fullName evidence="1">Uncharacterized protein</fullName>
    </submittedName>
</protein>
<accession>A0A1D1V2G9</accession>
<organism evidence="1 2">
    <name type="scientific">Ramazzottius varieornatus</name>
    <name type="common">Water bear</name>
    <name type="synonym">Tardigrade</name>
    <dbReference type="NCBI Taxonomy" id="947166"/>
    <lineage>
        <taxon>Eukaryota</taxon>
        <taxon>Metazoa</taxon>
        <taxon>Ecdysozoa</taxon>
        <taxon>Tardigrada</taxon>
        <taxon>Eutardigrada</taxon>
        <taxon>Parachela</taxon>
        <taxon>Hypsibioidea</taxon>
        <taxon>Ramazzottiidae</taxon>
        <taxon>Ramazzottius</taxon>
    </lineage>
</organism>
<sequence length="100" mass="11795">MEKLWTECALQYGIPELANPLWDKGWRVNGDMDMARKKRKLGKVDEENGEDEEKLSAGDVVFGRLQVRRKMWRSERLGVLHKEPSAFKKYFKFRSSRTTC</sequence>
<comment type="caution">
    <text evidence="1">The sequence shown here is derived from an EMBL/GenBank/DDBJ whole genome shotgun (WGS) entry which is preliminary data.</text>
</comment>